<dbReference type="GO" id="GO:0009236">
    <property type="term" value="P:cobalamin biosynthetic process"/>
    <property type="evidence" value="ECO:0007669"/>
    <property type="project" value="UniProtKB-UniRule"/>
</dbReference>
<evidence type="ECO:0000256" key="7">
    <source>
        <dbReference type="ARBA" id="ARBA00007490"/>
    </source>
</evidence>
<feature type="binding site" evidence="16">
    <location>
        <begin position="11"/>
        <end position="18"/>
    </location>
    <ligand>
        <name>GTP</name>
        <dbReference type="ChEBI" id="CHEBI:37565"/>
    </ligand>
</feature>
<dbReference type="EMBL" id="JFZA02000007">
    <property type="protein sequence ID" value="KFG91013.1"/>
    <property type="molecule type" value="Genomic_DNA"/>
</dbReference>
<sequence length="180" mass="19294">MTAFRRLLVLGGARSGKSRLAETQCEAIPGALTYIATAQAFDVEMSDRISHHRARRSARWHTVEAPIDLPATIAGAHGSGAILVDCLTLWLSNLLLAEEDIAGWTRALTAAVADCGPPILFVSNEVGLSIVPENALARRFRDESGLLNQHMANVCDRVLFVAAGLPLILKQDGQAIISSK</sequence>
<dbReference type="eggNOG" id="COG2087">
    <property type="taxonomic scope" value="Bacteria"/>
</dbReference>
<comment type="pathway">
    <text evidence="5 14">Cofactor biosynthesis; adenosylcobalamin biosynthesis; adenosylcobalamin from cob(II)yrinate a,c-diamide: step 6/7.</text>
</comment>
<reference evidence="17" key="1">
    <citation type="submission" date="2014-08" db="EMBL/GenBank/DDBJ databases">
        <title>Draft genome sequences of Sphingobium herbicidovorans.</title>
        <authorList>
            <person name="Gan H.M."/>
            <person name="Gan H.Y."/>
            <person name="Savka M.A."/>
        </authorList>
    </citation>
    <scope>NUCLEOTIDE SEQUENCE [LARGE SCALE GENOMIC DNA]</scope>
    <source>
        <strain evidence="17">NBRC 16415</strain>
    </source>
</reference>
<dbReference type="GO" id="GO:0005525">
    <property type="term" value="F:GTP binding"/>
    <property type="evidence" value="ECO:0007669"/>
    <property type="project" value="UniProtKB-UniRule"/>
</dbReference>
<dbReference type="InterPro" id="IPR003203">
    <property type="entry name" value="CobU/CobP"/>
</dbReference>
<proteinExistence type="inferred from homology"/>
<dbReference type="CDD" id="cd00544">
    <property type="entry name" value="CobU"/>
    <property type="match status" value="1"/>
</dbReference>
<feature type="binding site" evidence="16">
    <location>
        <position position="64"/>
    </location>
    <ligand>
        <name>GTP</name>
        <dbReference type="ChEBI" id="CHEBI:37565"/>
    </ligand>
</feature>
<dbReference type="GO" id="GO:0008820">
    <property type="term" value="F:cobinamide phosphate guanylyltransferase activity"/>
    <property type="evidence" value="ECO:0007669"/>
    <property type="project" value="UniProtKB-UniRule"/>
</dbReference>
<feature type="binding site" evidence="16">
    <location>
        <begin position="53"/>
        <end position="56"/>
    </location>
    <ligand>
        <name>GTP</name>
        <dbReference type="ChEBI" id="CHEBI:37565"/>
    </ligand>
</feature>
<comment type="catalytic activity">
    <reaction evidence="2 14">
        <text>adenosylcob(III)inamide phosphate + GTP + H(+) = adenosylcob(III)inamide-GDP + diphosphate</text>
        <dbReference type="Rhea" id="RHEA:22712"/>
        <dbReference type="ChEBI" id="CHEBI:15378"/>
        <dbReference type="ChEBI" id="CHEBI:33019"/>
        <dbReference type="ChEBI" id="CHEBI:37565"/>
        <dbReference type="ChEBI" id="CHEBI:58502"/>
        <dbReference type="ChEBI" id="CHEBI:60487"/>
        <dbReference type="EC" id="2.7.7.62"/>
    </reaction>
</comment>
<feature type="active site" description="GMP-histidine intermediate" evidence="15">
    <location>
        <position position="52"/>
    </location>
</feature>
<dbReference type="PIRSF" id="PIRSF006135">
    <property type="entry name" value="CobU"/>
    <property type="match status" value="1"/>
</dbReference>
<evidence type="ECO:0000256" key="2">
    <source>
        <dbReference type="ARBA" id="ARBA00000711"/>
    </source>
</evidence>
<dbReference type="InterPro" id="IPR027417">
    <property type="entry name" value="P-loop_NTPase"/>
</dbReference>
<keyword evidence="12 14" id="KW-0067">ATP-binding</keyword>
<keyword evidence="11 14" id="KW-0418">Kinase</keyword>
<accession>A0A086PC95</accession>
<keyword evidence="8 14" id="KW-0169">Cobalamin biosynthesis</keyword>
<dbReference type="PATRIC" id="fig|1219045.3.peg.1231"/>
<dbReference type="GO" id="GO:0043752">
    <property type="term" value="F:adenosylcobinamide kinase activity"/>
    <property type="evidence" value="ECO:0007669"/>
    <property type="project" value="UniProtKB-EC"/>
</dbReference>
<keyword evidence="18" id="KW-1185">Reference proteome</keyword>
<comment type="catalytic activity">
    <reaction evidence="1 14">
        <text>adenosylcob(III)inamide + ATP = adenosylcob(III)inamide phosphate + ADP + H(+)</text>
        <dbReference type="Rhea" id="RHEA:15769"/>
        <dbReference type="ChEBI" id="CHEBI:2480"/>
        <dbReference type="ChEBI" id="CHEBI:15378"/>
        <dbReference type="ChEBI" id="CHEBI:30616"/>
        <dbReference type="ChEBI" id="CHEBI:58502"/>
        <dbReference type="ChEBI" id="CHEBI:456216"/>
        <dbReference type="EC" id="2.7.1.156"/>
    </reaction>
</comment>
<evidence type="ECO:0000256" key="1">
    <source>
        <dbReference type="ARBA" id="ARBA00000312"/>
    </source>
</evidence>
<dbReference type="EC" id="2.7.1.156" evidence="14"/>
<evidence type="ECO:0000256" key="5">
    <source>
        <dbReference type="ARBA" id="ARBA00004692"/>
    </source>
</evidence>
<dbReference type="AlphaFoldDB" id="A0A086PC95"/>
<feature type="binding site" evidence="16">
    <location>
        <position position="85"/>
    </location>
    <ligand>
        <name>GTP</name>
        <dbReference type="ChEBI" id="CHEBI:37565"/>
    </ligand>
</feature>
<dbReference type="EC" id="2.7.7.62" evidence="14"/>
<dbReference type="NCBIfam" id="NF004469">
    <property type="entry name" value="PRK05800.1"/>
    <property type="match status" value="1"/>
</dbReference>
<dbReference type="OrthoDB" id="9788370at2"/>
<evidence type="ECO:0000256" key="16">
    <source>
        <dbReference type="PIRSR" id="PIRSR006135-2"/>
    </source>
</evidence>
<evidence type="ECO:0000256" key="12">
    <source>
        <dbReference type="ARBA" id="ARBA00022840"/>
    </source>
</evidence>
<evidence type="ECO:0000256" key="3">
    <source>
        <dbReference type="ARBA" id="ARBA00001522"/>
    </source>
</evidence>
<evidence type="ECO:0000256" key="14">
    <source>
        <dbReference type="PIRNR" id="PIRNR006135"/>
    </source>
</evidence>
<dbReference type="RefSeq" id="WP_037463514.1">
    <property type="nucleotide sequence ID" value="NZ_BCZD01000022.1"/>
</dbReference>
<evidence type="ECO:0000313" key="18">
    <source>
        <dbReference type="Proteomes" id="UP000024284"/>
    </source>
</evidence>
<gene>
    <name evidence="17" type="ORF">BV98_001206</name>
</gene>
<evidence type="ECO:0000313" key="17">
    <source>
        <dbReference type="EMBL" id="KFG91013.1"/>
    </source>
</evidence>
<dbReference type="PANTHER" id="PTHR34848:SF1">
    <property type="entry name" value="BIFUNCTIONAL ADENOSYLCOBALAMIN BIOSYNTHESIS PROTEIN COBU"/>
    <property type="match status" value="1"/>
</dbReference>
<dbReference type="Proteomes" id="UP000024284">
    <property type="component" value="Unassembled WGS sequence"/>
</dbReference>
<dbReference type="UniPathway" id="UPA00148">
    <property type="reaction ID" value="UER00236"/>
</dbReference>
<protein>
    <recommendedName>
        <fullName evidence="14">Bifunctional adenosylcobalamin biosynthesis protein</fullName>
        <ecNumber evidence="14">2.7.1.156</ecNumber>
        <ecNumber evidence="14">2.7.7.62</ecNumber>
    </recommendedName>
</protein>
<evidence type="ECO:0000256" key="15">
    <source>
        <dbReference type="PIRSR" id="PIRSR006135-1"/>
    </source>
</evidence>
<comment type="catalytic activity">
    <reaction evidence="3">
        <text>adenosylcob(III)inamide + GTP = adenosylcob(III)inamide phosphate + GDP + H(+)</text>
        <dbReference type="Rhea" id="RHEA:15765"/>
        <dbReference type="ChEBI" id="CHEBI:2480"/>
        <dbReference type="ChEBI" id="CHEBI:15378"/>
        <dbReference type="ChEBI" id="CHEBI:37565"/>
        <dbReference type="ChEBI" id="CHEBI:58189"/>
        <dbReference type="ChEBI" id="CHEBI:58502"/>
        <dbReference type="EC" id="2.7.1.156"/>
    </reaction>
</comment>
<dbReference type="PANTHER" id="PTHR34848">
    <property type="match status" value="1"/>
</dbReference>
<evidence type="ECO:0000256" key="8">
    <source>
        <dbReference type="ARBA" id="ARBA00022573"/>
    </source>
</evidence>
<dbReference type="STRING" id="76947.GCA_002080435_03457"/>
<keyword evidence="13 14" id="KW-0342">GTP-binding</keyword>
<comment type="similarity">
    <text evidence="7 14">Belongs to the CobU/CobP family.</text>
</comment>
<organism evidence="17 18">
    <name type="scientific">Sphingobium herbicidovorans (strain ATCC 700291 / DSM 11019 / CCUG 56400 / KCTC 2939 / LMG 18315 / NBRC 16415 / MH)</name>
    <name type="common">Sphingomonas herbicidovorans</name>
    <dbReference type="NCBI Taxonomy" id="1219045"/>
    <lineage>
        <taxon>Bacteria</taxon>
        <taxon>Pseudomonadati</taxon>
        <taxon>Pseudomonadota</taxon>
        <taxon>Alphaproteobacteria</taxon>
        <taxon>Sphingomonadales</taxon>
        <taxon>Sphingomonadaceae</taxon>
        <taxon>Sphingobium</taxon>
    </lineage>
</organism>
<feature type="binding site" evidence="16">
    <location>
        <begin position="36"/>
        <end position="38"/>
    </location>
    <ligand>
        <name>GTP</name>
        <dbReference type="ChEBI" id="CHEBI:37565"/>
    </ligand>
</feature>
<comment type="function">
    <text evidence="4 14">Catalyzes ATP-dependent phosphorylation of adenosylcobinamide and addition of GMP to adenosylcobinamide phosphate.</text>
</comment>
<dbReference type="GO" id="GO:0005524">
    <property type="term" value="F:ATP binding"/>
    <property type="evidence" value="ECO:0007669"/>
    <property type="project" value="UniProtKB-UniRule"/>
</dbReference>
<evidence type="ECO:0000256" key="13">
    <source>
        <dbReference type="ARBA" id="ARBA00023134"/>
    </source>
</evidence>
<comment type="pathway">
    <text evidence="6 14">Cofactor biosynthesis; adenosylcobalamin biosynthesis; adenosylcobalamin from cob(II)yrinate a,c-diamide: step 5/7.</text>
</comment>
<name>A0A086PC95_SPHHM</name>
<evidence type="ECO:0000256" key="9">
    <source>
        <dbReference type="ARBA" id="ARBA00022679"/>
    </source>
</evidence>
<evidence type="ECO:0000256" key="11">
    <source>
        <dbReference type="ARBA" id="ARBA00022777"/>
    </source>
</evidence>
<keyword evidence="9 14" id="KW-0808">Transferase</keyword>
<evidence type="ECO:0000256" key="4">
    <source>
        <dbReference type="ARBA" id="ARBA00003889"/>
    </source>
</evidence>
<dbReference type="Pfam" id="PF02283">
    <property type="entry name" value="CobU"/>
    <property type="match status" value="1"/>
</dbReference>
<dbReference type="Gene3D" id="3.40.50.300">
    <property type="entry name" value="P-loop containing nucleotide triphosphate hydrolases"/>
    <property type="match status" value="1"/>
</dbReference>
<comment type="caution">
    <text evidence="17">The sequence shown here is derived from an EMBL/GenBank/DDBJ whole genome shotgun (WGS) entry which is preliminary data.</text>
</comment>
<evidence type="ECO:0000256" key="10">
    <source>
        <dbReference type="ARBA" id="ARBA00022741"/>
    </source>
</evidence>
<evidence type="ECO:0000256" key="6">
    <source>
        <dbReference type="ARBA" id="ARBA00005159"/>
    </source>
</evidence>
<dbReference type="SUPFAM" id="SSF52540">
    <property type="entry name" value="P-loop containing nucleoside triphosphate hydrolases"/>
    <property type="match status" value="1"/>
</dbReference>
<keyword evidence="10 14" id="KW-0547">Nucleotide-binding</keyword>